<dbReference type="InterPro" id="IPR036875">
    <property type="entry name" value="Znf_CCHC_sf"/>
</dbReference>
<dbReference type="GO" id="GO:0008270">
    <property type="term" value="F:zinc ion binding"/>
    <property type="evidence" value="ECO:0007669"/>
    <property type="project" value="UniProtKB-KW"/>
</dbReference>
<keyword evidence="1" id="KW-0863">Zinc-finger</keyword>
<reference evidence="3" key="2">
    <citation type="submission" date="2025-09" db="UniProtKB">
        <authorList>
            <consortium name="Ensembl"/>
        </authorList>
    </citation>
    <scope>IDENTIFICATION</scope>
</reference>
<evidence type="ECO:0000313" key="4">
    <source>
        <dbReference type="Proteomes" id="UP000694567"/>
    </source>
</evidence>
<protein>
    <recommendedName>
        <fullName evidence="2">CCHC-type domain-containing protein</fullName>
    </recommendedName>
</protein>
<dbReference type="GO" id="GO:0003676">
    <property type="term" value="F:nucleic acid binding"/>
    <property type="evidence" value="ECO:0007669"/>
    <property type="project" value="InterPro"/>
</dbReference>
<feature type="domain" description="CCHC-type" evidence="2">
    <location>
        <begin position="39"/>
        <end position="54"/>
    </location>
</feature>
<evidence type="ECO:0000313" key="3">
    <source>
        <dbReference type="Ensembl" id="ENSBOBP00000010682.1"/>
    </source>
</evidence>
<dbReference type="Gene3D" id="4.10.60.10">
    <property type="entry name" value="Zinc finger, CCHC-type"/>
    <property type="match status" value="2"/>
</dbReference>
<dbReference type="SMART" id="SM00343">
    <property type="entry name" value="ZnF_C2HC"/>
    <property type="match status" value="2"/>
</dbReference>
<keyword evidence="1" id="KW-0479">Metal-binding</keyword>
<dbReference type="PROSITE" id="PS50158">
    <property type="entry name" value="ZF_CCHC"/>
    <property type="match status" value="2"/>
</dbReference>
<evidence type="ECO:0000259" key="2">
    <source>
        <dbReference type="PROSITE" id="PS50158"/>
    </source>
</evidence>
<evidence type="ECO:0000256" key="1">
    <source>
        <dbReference type="PROSITE-ProRule" id="PRU00047"/>
    </source>
</evidence>
<proteinExistence type="predicted"/>
<keyword evidence="1" id="KW-0862">Zinc</keyword>
<dbReference type="InterPro" id="IPR050195">
    <property type="entry name" value="Primate_lentivir_Gag_pol-like"/>
</dbReference>
<accession>A0A8C0EWS0</accession>
<dbReference type="PANTHER" id="PTHR40389">
    <property type="entry name" value="ENDOGENOUS RETROVIRUS GROUP K MEMBER 24 GAG POLYPROTEIN-RELATED"/>
    <property type="match status" value="1"/>
</dbReference>
<feature type="domain" description="CCHC-type" evidence="2">
    <location>
        <begin position="6"/>
        <end position="22"/>
    </location>
</feature>
<dbReference type="PANTHER" id="PTHR40389:SF3">
    <property type="entry name" value="IGE-BINDING PROTEIN"/>
    <property type="match status" value="1"/>
</dbReference>
<keyword evidence="4" id="KW-1185">Reference proteome</keyword>
<dbReference type="SUPFAM" id="SSF57756">
    <property type="entry name" value="Retrovirus zinc finger-like domains"/>
    <property type="match status" value="1"/>
</dbReference>
<name>A0A8C0EWS0_BUBBB</name>
<reference evidence="3" key="1">
    <citation type="submission" date="2025-08" db="UniProtKB">
        <authorList>
            <consortium name="Ensembl"/>
        </authorList>
    </citation>
    <scope>IDENTIFICATION</scope>
</reference>
<organism evidence="3 4">
    <name type="scientific">Bubo bubo</name>
    <name type="common">Eurasian eagle-owl</name>
    <name type="synonym">Strix bubo</name>
    <dbReference type="NCBI Taxonomy" id="30461"/>
    <lineage>
        <taxon>Eukaryota</taxon>
        <taxon>Metazoa</taxon>
        <taxon>Chordata</taxon>
        <taxon>Craniata</taxon>
        <taxon>Vertebrata</taxon>
        <taxon>Euteleostomi</taxon>
        <taxon>Archelosauria</taxon>
        <taxon>Archosauria</taxon>
        <taxon>Dinosauria</taxon>
        <taxon>Saurischia</taxon>
        <taxon>Theropoda</taxon>
        <taxon>Coelurosauria</taxon>
        <taxon>Aves</taxon>
        <taxon>Neognathae</taxon>
        <taxon>Neoaves</taxon>
        <taxon>Telluraves</taxon>
        <taxon>Strigiformes</taxon>
        <taxon>Strigidae</taxon>
        <taxon>Bubo</taxon>
    </lineage>
</organism>
<dbReference type="AlphaFoldDB" id="A0A8C0EWS0"/>
<dbReference type="Ensembl" id="ENSBOBT00000010945.1">
    <property type="protein sequence ID" value="ENSBOBP00000010682.1"/>
    <property type="gene ID" value="ENSBOBG00000006852.1"/>
</dbReference>
<dbReference type="Pfam" id="PF00098">
    <property type="entry name" value="zf-CCHC"/>
    <property type="match status" value="1"/>
</dbReference>
<dbReference type="Proteomes" id="UP000694567">
    <property type="component" value="Unplaced"/>
</dbReference>
<dbReference type="InterPro" id="IPR001878">
    <property type="entry name" value="Znf_CCHC"/>
</dbReference>
<sequence length="87" mass="9652">MRNSGKCFGCGKQGHMKVACPNRTSPGKQLVNILPGTNCNKCGKLGHFAKQCRSKFPENGDFYMTCSKSMLSWLRWGLCNQACLHLP</sequence>